<dbReference type="PANTHER" id="PTHR42988:SF2">
    <property type="entry name" value="CYCLIC NUCLEOTIDE PHOSPHODIESTERASE CBUA0032-RELATED"/>
    <property type="match status" value="1"/>
</dbReference>
<dbReference type="InterPro" id="IPR050884">
    <property type="entry name" value="CNP_phosphodiesterase-III"/>
</dbReference>
<evidence type="ECO:0000256" key="3">
    <source>
        <dbReference type="ARBA" id="ARBA00023004"/>
    </source>
</evidence>
<comment type="caution">
    <text evidence="6">The sequence shown here is derived from an EMBL/GenBank/DDBJ whole genome shotgun (WGS) entry which is preliminary data.</text>
</comment>
<dbReference type="GO" id="GO:0016787">
    <property type="term" value="F:hydrolase activity"/>
    <property type="evidence" value="ECO:0007669"/>
    <property type="project" value="UniProtKB-KW"/>
</dbReference>
<evidence type="ECO:0000256" key="2">
    <source>
        <dbReference type="ARBA" id="ARBA00022801"/>
    </source>
</evidence>
<evidence type="ECO:0000256" key="1">
    <source>
        <dbReference type="ARBA" id="ARBA00022723"/>
    </source>
</evidence>
<sequence length="285" mass="32693">MKLAIIGDLHYPDVLTSDEPSIAAARDAYYEHFMDLFLSLEADYYISIGDLTHAGEVAEFTYVLQHIEKRGLRDRFLHVLGNHDTYTYPKRDILALTGLKRYEVIEEHDARILLLDTAREIREDWSGTIDEEQLNWLHNQLRQDPDKPLIVIGHHPLYGTTARSTESMMSLDPDLTIWPLFEQWQGAGFYFNGHNHVNSIVQKEHWHFIQTAAVPDVPSVRMVNIIDQKVNVETISFASDAFSNWASVFTPHMYDYERHPGCEGDPSALELFVNAQTARKGVAPK</sequence>
<dbReference type="InterPro" id="IPR004843">
    <property type="entry name" value="Calcineurin-like_PHP"/>
</dbReference>
<evidence type="ECO:0000313" key="7">
    <source>
        <dbReference type="Proteomes" id="UP000564806"/>
    </source>
</evidence>
<dbReference type="Proteomes" id="UP000564806">
    <property type="component" value="Unassembled WGS sequence"/>
</dbReference>
<dbReference type="Gene3D" id="3.30.750.180">
    <property type="entry name" value="GpdQ, beta-strand dimerisation domain"/>
    <property type="match status" value="1"/>
</dbReference>
<comment type="similarity">
    <text evidence="4">Belongs to the cyclic nucleotide phosphodiesterase class-III family.</text>
</comment>
<dbReference type="AlphaFoldDB" id="A0A850EMQ9"/>
<organism evidence="6 7">
    <name type="scientific">Paenibacillus agri</name>
    <dbReference type="NCBI Taxonomy" id="2744309"/>
    <lineage>
        <taxon>Bacteria</taxon>
        <taxon>Bacillati</taxon>
        <taxon>Bacillota</taxon>
        <taxon>Bacilli</taxon>
        <taxon>Bacillales</taxon>
        <taxon>Paenibacillaceae</taxon>
        <taxon>Paenibacillus</taxon>
    </lineage>
</organism>
<keyword evidence="2" id="KW-0378">Hydrolase</keyword>
<reference evidence="6" key="1">
    <citation type="submission" date="2020-06" db="EMBL/GenBank/DDBJ databases">
        <title>Paenibacillus sp. nov., isolated from soil.</title>
        <authorList>
            <person name="Seo Y.L."/>
        </authorList>
    </citation>
    <scope>NUCLEOTIDE SEQUENCE [LARGE SCALE GENOMIC DNA]</scope>
    <source>
        <strain evidence="6">JW14</strain>
    </source>
</reference>
<keyword evidence="3" id="KW-0408">Iron</keyword>
<dbReference type="RefSeq" id="WP_175371575.1">
    <property type="nucleotide sequence ID" value="NZ_JABWCS010000206.1"/>
</dbReference>
<dbReference type="InterPro" id="IPR042281">
    <property type="entry name" value="GpdQ_beta-strand"/>
</dbReference>
<accession>A0A850EMQ9</accession>
<dbReference type="Pfam" id="PF00149">
    <property type="entry name" value="Metallophos"/>
    <property type="match status" value="1"/>
</dbReference>
<protein>
    <submittedName>
        <fullName evidence="6">Metallophosphoesterase</fullName>
    </submittedName>
</protein>
<keyword evidence="7" id="KW-1185">Reference proteome</keyword>
<feature type="domain" description="Calcineurin-like phosphoesterase" evidence="5">
    <location>
        <begin position="1"/>
        <end position="197"/>
    </location>
</feature>
<dbReference type="EMBL" id="JABWCS010000206">
    <property type="protein sequence ID" value="NUU61019.1"/>
    <property type="molecule type" value="Genomic_DNA"/>
</dbReference>
<dbReference type="Gene3D" id="3.60.21.10">
    <property type="match status" value="1"/>
</dbReference>
<dbReference type="InterPro" id="IPR029052">
    <property type="entry name" value="Metallo-depent_PP-like"/>
</dbReference>
<evidence type="ECO:0000313" key="6">
    <source>
        <dbReference type="EMBL" id="NUU61019.1"/>
    </source>
</evidence>
<evidence type="ECO:0000256" key="4">
    <source>
        <dbReference type="ARBA" id="ARBA00025742"/>
    </source>
</evidence>
<dbReference type="SUPFAM" id="SSF56300">
    <property type="entry name" value="Metallo-dependent phosphatases"/>
    <property type="match status" value="1"/>
</dbReference>
<keyword evidence="1" id="KW-0479">Metal-binding</keyword>
<gene>
    <name evidence="6" type="ORF">HPT30_11735</name>
</gene>
<name>A0A850EMQ9_9BACL</name>
<dbReference type="PANTHER" id="PTHR42988">
    <property type="entry name" value="PHOSPHOHYDROLASE"/>
    <property type="match status" value="1"/>
</dbReference>
<proteinExistence type="inferred from homology"/>
<dbReference type="GO" id="GO:0046872">
    <property type="term" value="F:metal ion binding"/>
    <property type="evidence" value="ECO:0007669"/>
    <property type="project" value="UniProtKB-KW"/>
</dbReference>
<evidence type="ECO:0000259" key="5">
    <source>
        <dbReference type="Pfam" id="PF00149"/>
    </source>
</evidence>